<evidence type="ECO:0000256" key="12">
    <source>
        <dbReference type="ARBA" id="ARBA00039316"/>
    </source>
</evidence>
<accession>A0A174VCZ9</accession>
<dbReference type="SUPFAM" id="SSF52540">
    <property type="entry name" value="P-loop containing nucleoside triphosphate hydrolases"/>
    <property type="match status" value="1"/>
</dbReference>
<dbReference type="Gene3D" id="3.40.50.300">
    <property type="entry name" value="P-loop containing nucleotide triphosphate hydrolases"/>
    <property type="match status" value="1"/>
</dbReference>
<dbReference type="GO" id="GO:0005524">
    <property type="term" value="F:ATP binding"/>
    <property type="evidence" value="ECO:0007669"/>
    <property type="project" value="UniProtKB-KW"/>
</dbReference>
<evidence type="ECO:0000313" key="14">
    <source>
        <dbReference type="EMBL" id="CUQ32492.1"/>
    </source>
</evidence>
<keyword evidence="7" id="KW-0067">ATP-binding</keyword>
<evidence type="ECO:0000256" key="1">
    <source>
        <dbReference type="ARBA" id="ARBA00004496"/>
    </source>
</evidence>
<protein>
    <recommendedName>
        <fullName evidence="12">UvrABC system protein A</fullName>
    </recommendedName>
    <alternativeName>
        <fullName evidence="13">Excinuclease ABC subunit A</fullName>
    </alternativeName>
</protein>
<proteinExistence type="inferred from homology"/>
<evidence type="ECO:0000256" key="13">
    <source>
        <dbReference type="ARBA" id="ARBA00042156"/>
    </source>
</evidence>
<dbReference type="Gene3D" id="1.20.1580.10">
    <property type="entry name" value="ABC transporter ATPase like domain"/>
    <property type="match status" value="1"/>
</dbReference>
<dbReference type="EMBL" id="CZBM01000008">
    <property type="protein sequence ID" value="CUQ32492.1"/>
    <property type="molecule type" value="Genomic_DNA"/>
</dbReference>
<dbReference type="Proteomes" id="UP000095332">
    <property type="component" value="Unassembled WGS sequence"/>
</dbReference>
<evidence type="ECO:0000313" key="15">
    <source>
        <dbReference type="Proteomes" id="UP000095332"/>
    </source>
</evidence>
<keyword evidence="4" id="KW-0547">Nucleotide-binding</keyword>
<sequence>MSNQEYIKIEGAYENNLKHISLDIPKKQITIFTGVSGSGMSSLVLDTIAASSRRELNETFPSFVQQYLPKYGRPHVDRIGNLPVAIVIDQRKPAPNARSTVGTYTDIYSRLLVIRDIP</sequence>
<reference evidence="14 15" key="1">
    <citation type="submission" date="2015-09" db="EMBL/GenBank/DDBJ databases">
        <authorList>
            <consortium name="Pathogen Informatics"/>
        </authorList>
    </citation>
    <scope>NUCLEOTIDE SEQUENCE [LARGE SCALE GENOMIC DNA]</scope>
    <source>
        <strain evidence="14 15">2789STDY5834948</strain>
    </source>
</reference>
<dbReference type="PANTHER" id="PTHR43152:SF2">
    <property type="entry name" value="DRUG RESISTANCE ABC TRANSPORTER"/>
    <property type="match status" value="1"/>
</dbReference>
<dbReference type="GO" id="GO:0006281">
    <property type="term" value="P:DNA repair"/>
    <property type="evidence" value="ECO:0007669"/>
    <property type="project" value="UniProtKB-KW"/>
</dbReference>
<keyword evidence="9" id="KW-0238">DNA-binding</keyword>
<keyword evidence="3" id="KW-0677">Repeat</keyword>
<dbReference type="GO" id="GO:0003677">
    <property type="term" value="F:DNA binding"/>
    <property type="evidence" value="ECO:0007669"/>
    <property type="project" value="UniProtKB-KW"/>
</dbReference>
<keyword evidence="8" id="KW-0267">Excision nuclease</keyword>
<name>A0A174VCZ9_PARDI</name>
<evidence type="ECO:0000256" key="7">
    <source>
        <dbReference type="ARBA" id="ARBA00022840"/>
    </source>
</evidence>
<keyword evidence="6" id="KW-0228">DNA excision</keyword>
<evidence type="ECO:0000256" key="11">
    <source>
        <dbReference type="ARBA" id="ARBA00038000"/>
    </source>
</evidence>
<evidence type="ECO:0000256" key="3">
    <source>
        <dbReference type="ARBA" id="ARBA00022737"/>
    </source>
</evidence>
<keyword evidence="5" id="KW-0227">DNA damage</keyword>
<comment type="similarity">
    <text evidence="11">Belongs to the ABC transporter superfamily. UvrA family.</text>
</comment>
<evidence type="ECO:0000256" key="9">
    <source>
        <dbReference type="ARBA" id="ARBA00023125"/>
    </source>
</evidence>
<gene>
    <name evidence="14" type="primary">uvrA_3</name>
    <name evidence="14" type="ORF">ERS852560_02200</name>
</gene>
<evidence type="ECO:0000256" key="10">
    <source>
        <dbReference type="ARBA" id="ARBA00023204"/>
    </source>
</evidence>
<evidence type="ECO:0000256" key="8">
    <source>
        <dbReference type="ARBA" id="ARBA00022881"/>
    </source>
</evidence>
<keyword evidence="2" id="KW-0963">Cytoplasm</keyword>
<keyword evidence="10" id="KW-0234">DNA repair</keyword>
<evidence type="ECO:0000256" key="5">
    <source>
        <dbReference type="ARBA" id="ARBA00022763"/>
    </source>
</evidence>
<dbReference type="GO" id="GO:0005737">
    <property type="term" value="C:cytoplasm"/>
    <property type="evidence" value="ECO:0007669"/>
    <property type="project" value="UniProtKB-SubCell"/>
</dbReference>
<evidence type="ECO:0000256" key="6">
    <source>
        <dbReference type="ARBA" id="ARBA00022769"/>
    </source>
</evidence>
<evidence type="ECO:0000256" key="2">
    <source>
        <dbReference type="ARBA" id="ARBA00022490"/>
    </source>
</evidence>
<organism evidence="14 15">
    <name type="scientific">Parabacteroides distasonis</name>
    <dbReference type="NCBI Taxonomy" id="823"/>
    <lineage>
        <taxon>Bacteria</taxon>
        <taxon>Pseudomonadati</taxon>
        <taxon>Bacteroidota</taxon>
        <taxon>Bacteroidia</taxon>
        <taxon>Bacteroidales</taxon>
        <taxon>Tannerellaceae</taxon>
        <taxon>Parabacteroides</taxon>
    </lineage>
</organism>
<evidence type="ECO:0000256" key="4">
    <source>
        <dbReference type="ARBA" id="ARBA00022741"/>
    </source>
</evidence>
<dbReference type="PANTHER" id="PTHR43152">
    <property type="entry name" value="UVRABC SYSTEM PROTEIN A"/>
    <property type="match status" value="1"/>
</dbReference>
<dbReference type="GO" id="GO:0004518">
    <property type="term" value="F:nuclease activity"/>
    <property type="evidence" value="ECO:0007669"/>
    <property type="project" value="UniProtKB-KW"/>
</dbReference>
<dbReference type="AlphaFoldDB" id="A0A174VCZ9"/>
<dbReference type="InterPro" id="IPR027417">
    <property type="entry name" value="P-loop_NTPase"/>
</dbReference>
<comment type="subcellular location">
    <subcellularLocation>
        <location evidence="1">Cytoplasm</location>
    </subcellularLocation>
</comment>